<reference evidence="2 3" key="1">
    <citation type="submission" date="2016-03" db="EMBL/GenBank/DDBJ databases">
        <title>Draft genome sequence of the Fonsecaea monophora CBS 269.37.</title>
        <authorList>
            <person name="Bombassaro A."/>
            <person name="Vinicius W.A."/>
            <person name="De Hoog S."/>
            <person name="Sun J."/>
            <person name="Souza E.M."/>
            <person name="Raittz R.T."/>
            <person name="Costa F."/>
            <person name="Leao A.C."/>
            <person name="Tadra-Sfeir M.Z."/>
            <person name="Baura V."/>
            <person name="Balsanelli E."/>
            <person name="Pedrosa F.O."/>
            <person name="Moreno L.F."/>
            <person name="Steffens M.B."/>
            <person name="Xi L."/>
            <person name="Bocca A.L."/>
            <person name="Felipe M.S."/>
            <person name="Teixeira M."/>
            <person name="Telles Filho F.Q."/>
            <person name="Azevedo C.M."/>
            <person name="Gomes R."/>
            <person name="Vicente V.A."/>
        </authorList>
    </citation>
    <scope>NUCLEOTIDE SEQUENCE [LARGE SCALE GENOMIC DNA]</scope>
    <source>
        <strain evidence="2 3">CBS 269.37</strain>
    </source>
</reference>
<feature type="compositionally biased region" description="Basic and acidic residues" evidence="1">
    <location>
        <begin position="139"/>
        <end position="148"/>
    </location>
</feature>
<feature type="compositionally biased region" description="Low complexity" evidence="1">
    <location>
        <begin position="194"/>
        <end position="210"/>
    </location>
</feature>
<organism evidence="2 3">
    <name type="scientific">Fonsecaea monophora</name>
    <dbReference type="NCBI Taxonomy" id="254056"/>
    <lineage>
        <taxon>Eukaryota</taxon>
        <taxon>Fungi</taxon>
        <taxon>Dikarya</taxon>
        <taxon>Ascomycota</taxon>
        <taxon>Pezizomycotina</taxon>
        <taxon>Eurotiomycetes</taxon>
        <taxon>Chaetothyriomycetidae</taxon>
        <taxon>Chaetothyriales</taxon>
        <taxon>Herpotrichiellaceae</taxon>
        <taxon>Fonsecaea</taxon>
    </lineage>
</organism>
<dbReference type="AlphaFoldDB" id="A0A177FB07"/>
<dbReference type="GeneID" id="34599621"/>
<accession>A0A177FB07</accession>
<dbReference type="Proteomes" id="UP000077002">
    <property type="component" value="Unassembled WGS sequence"/>
</dbReference>
<feature type="compositionally biased region" description="Basic and acidic residues" evidence="1">
    <location>
        <begin position="211"/>
        <end position="223"/>
    </location>
</feature>
<proteinExistence type="predicted"/>
<gene>
    <name evidence="2" type="ORF">AYO21_04451</name>
</gene>
<feature type="region of interest" description="Disordered" evidence="1">
    <location>
        <begin position="178"/>
        <end position="223"/>
    </location>
</feature>
<name>A0A177FB07_9EURO</name>
<sequence>MPYNAKSPQYSPYVPCLFDYANGVLKTIYLPTRRRPTLASSVASNVFHCTNTSVIQRHHRYYNVELLGDQCLDMSLRDMERIGQQGFNPQDNLSLLRIASHPDRIPAAAESTLDAHARQTPLQRKRTADGAIKHQHSSRISDQRDELRLHSDYKRTSDVKMKMDLDILRRRIALIEAQEQGSTQHRSVSKRARGQQQQLAGRGQRQQQIGDRQDAETKNDLTDWKEAIIR</sequence>
<evidence type="ECO:0000313" key="3">
    <source>
        <dbReference type="Proteomes" id="UP000077002"/>
    </source>
</evidence>
<evidence type="ECO:0000256" key="1">
    <source>
        <dbReference type="SAM" id="MobiDB-lite"/>
    </source>
</evidence>
<dbReference type="OrthoDB" id="4155194at2759"/>
<keyword evidence="3" id="KW-1185">Reference proteome</keyword>
<evidence type="ECO:0000313" key="2">
    <source>
        <dbReference type="EMBL" id="OAG41288.1"/>
    </source>
</evidence>
<protein>
    <submittedName>
        <fullName evidence="2">Uncharacterized protein</fullName>
    </submittedName>
</protein>
<feature type="region of interest" description="Disordered" evidence="1">
    <location>
        <begin position="118"/>
        <end position="148"/>
    </location>
</feature>
<dbReference type="EMBL" id="LVKK01000025">
    <property type="protein sequence ID" value="OAG41288.1"/>
    <property type="molecule type" value="Genomic_DNA"/>
</dbReference>
<comment type="caution">
    <text evidence="2">The sequence shown here is derived from an EMBL/GenBank/DDBJ whole genome shotgun (WGS) entry which is preliminary data.</text>
</comment>
<dbReference type="RefSeq" id="XP_022513240.1">
    <property type="nucleotide sequence ID" value="XM_022654424.1"/>
</dbReference>